<keyword evidence="6 7" id="KW-0472">Membrane</keyword>
<keyword evidence="5 7" id="KW-1133">Transmembrane helix</keyword>
<evidence type="ECO:0000256" key="4">
    <source>
        <dbReference type="ARBA" id="ARBA00022692"/>
    </source>
</evidence>
<keyword evidence="4 7" id="KW-0812">Transmembrane</keyword>
<dbReference type="PANTHER" id="PTHR30462">
    <property type="entry name" value="INTERMEMBRANE TRANSPORT PROTEIN PQIB-RELATED"/>
    <property type="match status" value="1"/>
</dbReference>
<keyword evidence="3" id="KW-0997">Cell inner membrane</keyword>
<accession>A0A317MVE5</accession>
<evidence type="ECO:0000256" key="6">
    <source>
        <dbReference type="ARBA" id="ARBA00023136"/>
    </source>
</evidence>
<dbReference type="Pfam" id="PF02470">
    <property type="entry name" value="MlaD"/>
    <property type="match status" value="3"/>
</dbReference>
<dbReference type="PANTHER" id="PTHR30462:SF0">
    <property type="entry name" value="INTERMEMBRANE TRANSPORT PROTEIN YEBT"/>
    <property type="match status" value="1"/>
</dbReference>
<evidence type="ECO:0000256" key="5">
    <source>
        <dbReference type="ARBA" id="ARBA00022989"/>
    </source>
</evidence>
<evidence type="ECO:0000256" key="2">
    <source>
        <dbReference type="ARBA" id="ARBA00022475"/>
    </source>
</evidence>
<name>A0A317MVE5_9GAMM</name>
<keyword evidence="10" id="KW-1185">Reference proteome</keyword>
<feature type="transmembrane region" description="Helical" evidence="7">
    <location>
        <begin position="23"/>
        <end position="41"/>
    </location>
</feature>
<feature type="domain" description="Mce/MlaD" evidence="8">
    <location>
        <begin position="164"/>
        <end position="223"/>
    </location>
</feature>
<evidence type="ECO:0000256" key="3">
    <source>
        <dbReference type="ARBA" id="ARBA00022519"/>
    </source>
</evidence>
<evidence type="ECO:0000313" key="9">
    <source>
        <dbReference type="EMBL" id="PWV61601.1"/>
    </source>
</evidence>
<evidence type="ECO:0000313" key="10">
    <source>
        <dbReference type="Proteomes" id="UP000246569"/>
    </source>
</evidence>
<feature type="domain" description="Mce/MlaD" evidence="8">
    <location>
        <begin position="48"/>
        <end position="139"/>
    </location>
</feature>
<evidence type="ECO:0000256" key="7">
    <source>
        <dbReference type="SAM" id="Phobius"/>
    </source>
</evidence>
<comment type="caution">
    <text evidence="9">The sequence shown here is derived from an EMBL/GenBank/DDBJ whole genome shotgun (WGS) entry which is preliminary data.</text>
</comment>
<organism evidence="9 10">
    <name type="scientific">Plasticicumulans acidivorans</name>
    <dbReference type="NCBI Taxonomy" id="886464"/>
    <lineage>
        <taxon>Bacteria</taxon>
        <taxon>Pseudomonadati</taxon>
        <taxon>Pseudomonadota</taxon>
        <taxon>Gammaproteobacteria</taxon>
        <taxon>Candidatus Competibacteraceae</taxon>
        <taxon>Plasticicumulans</taxon>
    </lineage>
</organism>
<dbReference type="AlphaFoldDB" id="A0A317MVE5"/>
<dbReference type="EMBL" id="QGTJ01000005">
    <property type="protein sequence ID" value="PWV61601.1"/>
    <property type="molecule type" value="Genomic_DNA"/>
</dbReference>
<gene>
    <name evidence="9" type="ORF">C7443_10529</name>
</gene>
<keyword evidence="2" id="KW-1003">Cell membrane</keyword>
<proteinExistence type="predicted"/>
<comment type="subcellular location">
    <subcellularLocation>
        <location evidence="1">Cell inner membrane</location>
    </subcellularLocation>
</comment>
<dbReference type="InterPro" id="IPR051800">
    <property type="entry name" value="PqiA-PqiB_transport"/>
</dbReference>
<dbReference type="InterPro" id="IPR003399">
    <property type="entry name" value="Mce/MlaD"/>
</dbReference>
<dbReference type="GO" id="GO:0005886">
    <property type="term" value="C:plasma membrane"/>
    <property type="evidence" value="ECO:0007669"/>
    <property type="project" value="UniProtKB-SubCell"/>
</dbReference>
<protein>
    <submittedName>
        <fullName evidence="9">Paraquat-inducible protein B</fullName>
    </submittedName>
</protein>
<dbReference type="Proteomes" id="UP000246569">
    <property type="component" value="Unassembled WGS sequence"/>
</dbReference>
<evidence type="ECO:0000259" key="8">
    <source>
        <dbReference type="Pfam" id="PF02470"/>
    </source>
</evidence>
<sequence>MATTDDLPPVPADPVVRRRRGPALIWTIPLVAALIGAWLVWQQLAARGPQITITFVDGSGLEAGKTKIRYRSIDVGTVDSVNLSADLHQVEVSATLKPAMKSHLGADSRFWVVRPRISVGGVSGLDTLLSGSYIEIEPGDGHESHTHFTGLEQAPPVRATTPGRSLHLAAVTLGSVSVGTRVLFRGIEAGEVIAVGPSKDFGAVDIEIFVRAPFDRLVRADSRFWRESAIDFSLGAQGVNLRLGSLSELIVGGIAFSAPDDPAPPPADKTFWLYDSYARSTDRDTGEPTTVVAYFDDSVRGLSVGAPVEYRGIRVGQVRDIRLELDPQTLRIRVPVVLDITPAQAAGGPVRYSEAERVAALAKLVERGLRVRLRSGSLLTGALFVDMDFVADAPPARLEPAEPYPVMPTVPALTTELEQTLTELAAKLRRLPLDHIVEQLDGAASGANRLLNAGELRDSLKSLSTLLRDAKGLPTQLDRQIGQIGPQLTRTLSAGERALQQLDPQAPLASDLAATLDEVAAAARSLRDLADYLSRSPEALLRGKLPQETPRR</sequence>
<dbReference type="RefSeq" id="WP_170123566.1">
    <property type="nucleotide sequence ID" value="NZ_QGTJ01000005.1"/>
</dbReference>
<feature type="domain" description="Mce/MlaD" evidence="8">
    <location>
        <begin position="288"/>
        <end position="388"/>
    </location>
</feature>
<reference evidence="9 10" key="1">
    <citation type="submission" date="2018-05" db="EMBL/GenBank/DDBJ databases">
        <title>Genomic Encyclopedia of Type Strains, Phase IV (KMG-IV): sequencing the most valuable type-strain genomes for metagenomic binning, comparative biology and taxonomic classification.</title>
        <authorList>
            <person name="Goeker M."/>
        </authorList>
    </citation>
    <scope>NUCLEOTIDE SEQUENCE [LARGE SCALE GENOMIC DNA]</scope>
    <source>
        <strain evidence="9 10">DSM 23606</strain>
    </source>
</reference>
<evidence type="ECO:0000256" key="1">
    <source>
        <dbReference type="ARBA" id="ARBA00004533"/>
    </source>
</evidence>